<feature type="transmembrane region" description="Helical" evidence="1">
    <location>
        <begin position="24"/>
        <end position="48"/>
    </location>
</feature>
<keyword evidence="1" id="KW-1133">Transmembrane helix</keyword>
<reference evidence="2 3" key="1">
    <citation type="submission" date="2014-08" db="EMBL/GenBank/DDBJ databases">
        <title>Whole genome shotgun sequence of Sphingomonas paucimobilis NBRC 13935.</title>
        <authorList>
            <person name="Hosoyama A."/>
            <person name="Hashimoto M."/>
            <person name="Hosoyama Y."/>
            <person name="Noguchi M."/>
            <person name="Uohara A."/>
            <person name="Ohji S."/>
            <person name="Katano-Makiyama Y."/>
            <person name="Ichikawa N."/>
            <person name="Kimura A."/>
            <person name="Yamazoe A."/>
            <person name="Fujita N."/>
        </authorList>
    </citation>
    <scope>NUCLEOTIDE SEQUENCE [LARGE SCALE GENOMIC DNA]</scope>
    <source>
        <strain evidence="2 3">NBRC 13935</strain>
    </source>
</reference>
<dbReference type="AlphaFoldDB" id="A0A0C9N6H3"/>
<evidence type="ECO:0000313" key="3">
    <source>
        <dbReference type="Proteomes" id="UP000032025"/>
    </source>
</evidence>
<dbReference type="Proteomes" id="UP000032025">
    <property type="component" value="Unassembled WGS sequence"/>
</dbReference>
<keyword evidence="3" id="KW-1185">Reference proteome</keyword>
<dbReference type="RefSeq" id="WP_156146125.1">
    <property type="nucleotide sequence ID" value="NZ_BBJS01000050.1"/>
</dbReference>
<protein>
    <submittedName>
        <fullName evidence="2">DNA, contig: SP650</fullName>
    </submittedName>
</protein>
<dbReference type="GeneID" id="78526188"/>
<name>A0A0C9N6H3_SPHPI</name>
<proteinExistence type="predicted"/>
<keyword evidence="1" id="KW-0472">Membrane</keyword>
<evidence type="ECO:0000256" key="1">
    <source>
        <dbReference type="SAM" id="Phobius"/>
    </source>
</evidence>
<accession>A0A0C9N6H3</accession>
<keyword evidence="1" id="KW-0812">Transmembrane</keyword>
<gene>
    <name evidence="2" type="ORF">SP6_50_01000</name>
</gene>
<organism evidence="2 3">
    <name type="scientific">Sphingomonas paucimobilis NBRC 13935</name>
    <dbReference type="NCBI Taxonomy" id="1219050"/>
    <lineage>
        <taxon>Bacteria</taxon>
        <taxon>Pseudomonadati</taxon>
        <taxon>Pseudomonadota</taxon>
        <taxon>Alphaproteobacteria</taxon>
        <taxon>Sphingomonadales</taxon>
        <taxon>Sphingomonadaceae</taxon>
        <taxon>Sphingomonas</taxon>
    </lineage>
</organism>
<comment type="caution">
    <text evidence="2">The sequence shown here is derived from an EMBL/GenBank/DDBJ whole genome shotgun (WGS) entry which is preliminary data.</text>
</comment>
<dbReference type="EMBL" id="BBJS01000050">
    <property type="protein sequence ID" value="GAN15099.1"/>
    <property type="molecule type" value="Genomic_DNA"/>
</dbReference>
<sequence length="52" mass="5575">MLVFPVHLFQQVRGAYVLGPAVALVMTLAILVMATVALMLWIVALLALGMAH</sequence>
<evidence type="ECO:0000313" key="2">
    <source>
        <dbReference type="EMBL" id="GAN15099.1"/>
    </source>
</evidence>